<evidence type="ECO:0000256" key="4">
    <source>
        <dbReference type="ARBA" id="ARBA00022692"/>
    </source>
</evidence>
<sequence>MFSEYFQLKEKKTNIEIEVVAGATTFLTMAYIIFAQPNILSPTGMDRNALIAVTCIVSAVATIITGIIANAPIAMAPGMGLNAFFASLVVLGKMDWQTALGAVFLSGLFFLILTLLGLRKKIVEAIPASLVSAIAVGIGLFITFMGLKDLGVIVRNEVTFVSAGPMTVQVLIGLLGLLVMIYLETKKVRGSL</sequence>
<evidence type="ECO:0000256" key="5">
    <source>
        <dbReference type="ARBA" id="ARBA00022989"/>
    </source>
</evidence>
<dbReference type="InterPro" id="IPR045018">
    <property type="entry name" value="Azg-like"/>
</dbReference>
<accession>X1SLC5</accession>
<feature type="transmembrane region" description="Helical" evidence="7">
    <location>
        <begin position="159"/>
        <end position="183"/>
    </location>
</feature>
<name>X1SLC5_9ZZZZ</name>
<evidence type="ECO:0008006" key="9">
    <source>
        <dbReference type="Google" id="ProtNLM"/>
    </source>
</evidence>
<feature type="transmembrane region" description="Helical" evidence="7">
    <location>
        <begin position="125"/>
        <end position="147"/>
    </location>
</feature>
<evidence type="ECO:0000256" key="7">
    <source>
        <dbReference type="SAM" id="Phobius"/>
    </source>
</evidence>
<protein>
    <recommendedName>
        <fullName evidence="9">Xanthine/uracil/vitamin C permease</fullName>
    </recommendedName>
</protein>
<comment type="caution">
    <text evidence="8">The sequence shown here is derived from an EMBL/GenBank/DDBJ whole genome shotgun (WGS) entry which is preliminary data.</text>
</comment>
<dbReference type="GO" id="GO:0005886">
    <property type="term" value="C:plasma membrane"/>
    <property type="evidence" value="ECO:0007669"/>
    <property type="project" value="TreeGrafter"/>
</dbReference>
<evidence type="ECO:0000313" key="8">
    <source>
        <dbReference type="EMBL" id="GAI93758.1"/>
    </source>
</evidence>
<dbReference type="GO" id="GO:0005345">
    <property type="term" value="F:purine nucleobase transmembrane transporter activity"/>
    <property type="evidence" value="ECO:0007669"/>
    <property type="project" value="TreeGrafter"/>
</dbReference>
<evidence type="ECO:0000256" key="3">
    <source>
        <dbReference type="ARBA" id="ARBA00022448"/>
    </source>
</evidence>
<keyword evidence="5 7" id="KW-1133">Transmembrane helix</keyword>
<dbReference type="InterPro" id="IPR006043">
    <property type="entry name" value="NCS2"/>
</dbReference>
<feature type="non-terminal residue" evidence="8">
    <location>
        <position position="192"/>
    </location>
</feature>
<keyword evidence="4 7" id="KW-0812">Transmembrane</keyword>
<proteinExistence type="inferred from homology"/>
<dbReference type="PANTHER" id="PTHR43337:SF1">
    <property type="entry name" value="XANTHINE_URACIL PERMEASE C887.17-RELATED"/>
    <property type="match status" value="1"/>
</dbReference>
<gene>
    <name evidence="8" type="ORF">S12H4_28970</name>
</gene>
<feature type="transmembrane region" description="Helical" evidence="7">
    <location>
        <begin position="20"/>
        <end position="37"/>
    </location>
</feature>
<dbReference type="PANTHER" id="PTHR43337">
    <property type="entry name" value="XANTHINE/URACIL PERMEASE C887.17-RELATED"/>
    <property type="match status" value="1"/>
</dbReference>
<comment type="subcellular location">
    <subcellularLocation>
        <location evidence="1">Endomembrane system</location>
        <topology evidence="1">Multi-pass membrane protein</topology>
    </subcellularLocation>
</comment>
<dbReference type="AlphaFoldDB" id="X1SLC5"/>
<dbReference type="Pfam" id="PF00860">
    <property type="entry name" value="Xan_ur_permease"/>
    <property type="match status" value="1"/>
</dbReference>
<keyword evidence="6 7" id="KW-0472">Membrane</keyword>
<feature type="transmembrane region" description="Helical" evidence="7">
    <location>
        <begin position="49"/>
        <end position="76"/>
    </location>
</feature>
<evidence type="ECO:0000256" key="1">
    <source>
        <dbReference type="ARBA" id="ARBA00004127"/>
    </source>
</evidence>
<comment type="similarity">
    <text evidence="2">Belongs to the nucleobase:cation symporter-2 (NCS2) (TC 2.A.40) family. Azg-like subfamily.</text>
</comment>
<feature type="transmembrane region" description="Helical" evidence="7">
    <location>
        <begin position="96"/>
        <end position="118"/>
    </location>
</feature>
<evidence type="ECO:0000256" key="2">
    <source>
        <dbReference type="ARBA" id="ARBA00005697"/>
    </source>
</evidence>
<dbReference type="GO" id="GO:0012505">
    <property type="term" value="C:endomembrane system"/>
    <property type="evidence" value="ECO:0007669"/>
    <property type="project" value="UniProtKB-SubCell"/>
</dbReference>
<reference evidence="8" key="1">
    <citation type="journal article" date="2014" name="Front. Microbiol.">
        <title>High frequency of phylogenetically diverse reductive dehalogenase-homologous genes in deep subseafloor sedimentary metagenomes.</title>
        <authorList>
            <person name="Kawai M."/>
            <person name="Futagami T."/>
            <person name="Toyoda A."/>
            <person name="Takaki Y."/>
            <person name="Nishi S."/>
            <person name="Hori S."/>
            <person name="Arai W."/>
            <person name="Tsubouchi T."/>
            <person name="Morono Y."/>
            <person name="Uchiyama I."/>
            <person name="Ito T."/>
            <person name="Fujiyama A."/>
            <person name="Inagaki F."/>
            <person name="Takami H."/>
        </authorList>
    </citation>
    <scope>NUCLEOTIDE SEQUENCE</scope>
    <source>
        <strain evidence="8">Expedition CK06-06</strain>
    </source>
</reference>
<organism evidence="8">
    <name type="scientific">marine sediment metagenome</name>
    <dbReference type="NCBI Taxonomy" id="412755"/>
    <lineage>
        <taxon>unclassified sequences</taxon>
        <taxon>metagenomes</taxon>
        <taxon>ecological metagenomes</taxon>
    </lineage>
</organism>
<keyword evidence="3" id="KW-0813">Transport</keyword>
<dbReference type="EMBL" id="BARW01016669">
    <property type="protein sequence ID" value="GAI93758.1"/>
    <property type="molecule type" value="Genomic_DNA"/>
</dbReference>
<evidence type="ECO:0000256" key="6">
    <source>
        <dbReference type="ARBA" id="ARBA00023136"/>
    </source>
</evidence>